<dbReference type="Gene3D" id="3.40.50.300">
    <property type="entry name" value="P-loop containing nucleotide triphosphate hydrolases"/>
    <property type="match status" value="1"/>
</dbReference>
<dbReference type="SMART" id="SM00316">
    <property type="entry name" value="S1"/>
    <property type="match status" value="1"/>
</dbReference>
<evidence type="ECO:0000256" key="4">
    <source>
        <dbReference type="ARBA" id="ARBA00022801"/>
    </source>
</evidence>
<dbReference type="InterPro" id="IPR049588">
    <property type="entry name" value="DHX8_GH2-like"/>
</dbReference>
<dbReference type="PANTHER" id="PTHR18934">
    <property type="entry name" value="ATP-DEPENDENT RNA HELICASE"/>
    <property type="match status" value="1"/>
</dbReference>
<dbReference type="GO" id="GO:0003724">
    <property type="term" value="F:RNA helicase activity"/>
    <property type="evidence" value="ECO:0007669"/>
    <property type="project" value="UniProtKB-EC"/>
</dbReference>
<keyword evidence="3" id="KW-0547">Nucleotide-binding</keyword>
<evidence type="ECO:0000259" key="11">
    <source>
        <dbReference type="PROSITE" id="PS51192"/>
    </source>
</evidence>
<dbReference type="Pfam" id="PF00575">
    <property type="entry name" value="S1"/>
    <property type="match status" value="1"/>
</dbReference>
<dbReference type="PROSITE" id="PS51192">
    <property type="entry name" value="HELICASE_ATP_BIND_1"/>
    <property type="match status" value="1"/>
</dbReference>
<evidence type="ECO:0000256" key="7">
    <source>
        <dbReference type="ARBA" id="ARBA00023187"/>
    </source>
</evidence>
<dbReference type="PROSITE" id="PS50126">
    <property type="entry name" value="S1"/>
    <property type="match status" value="1"/>
</dbReference>
<dbReference type="GO" id="GO:0003723">
    <property type="term" value="F:RNA binding"/>
    <property type="evidence" value="ECO:0007669"/>
    <property type="project" value="TreeGrafter"/>
</dbReference>
<feature type="compositionally biased region" description="Basic and acidic residues" evidence="9">
    <location>
        <begin position="156"/>
        <end position="168"/>
    </location>
</feature>
<evidence type="ECO:0000256" key="5">
    <source>
        <dbReference type="ARBA" id="ARBA00022806"/>
    </source>
</evidence>
<dbReference type="EC" id="3.6.4.13" evidence="2"/>
<protein>
    <recommendedName>
        <fullName evidence="2">RNA helicase</fullName>
        <ecNumber evidence="2">3.6.4.13</ecNumber>
    </recommendedName>
</protein>
<feature type="compositionally biased region" description="Basic and acidic residues" evidence="9">
    <location>
        <begin position="138"/>
        <end position="147"/>
    </location>
</feature>
<dbReference type="Pfam" id="PF00270">
    <property type="entry name" value="DEAD"/>
    <property type="match status" value="1"/>
</dbReference>
<dbReference type="Gene3D" id="2.40.50.140">
    <property type="entry name" value="Nucleic acid-binding proteins"/>
    <property type="match status" value="1"/>
</dbReference>
<dbReference type="GO" id="GO:0000390">
    <property type="term" value="P:spliceosomal complex disassembly"/>
    <property type="evidence" value="ECO:0007669"/>
    <property type="project" value="TreeGrafter"/>
</dbReference>
<feature type="compositionally biased region" description="Basic residues" evidence="9">
    <location>
        <begin position="169"/>
        <end position="181"/>
    </location>
</feature>
<feature type="compositionally biased region" description="Polar residues" evidence="9">
    <location>
        <begin position="349"/>
        <end position="360"/>
    </location>
</feature>
<feature type="compositionally biased region" description="Basic and acidic residues" evidence="9">
    <location>
        <begin position="182"/>
        <end position="238"/>
    </location>
</feature>
<dbReference type="CDD" id="cd21691">
    <property type="entry name" value="GH2-like_DHX8"/>
    <property type="match status" value="1"/>
</dbReference>
<feature type="non-terminal residue" evidence="12">
    <location>
        <position position="723"/>
    </location>
</feature>
<dbReference type="CDD" id="cd05684">
    <property type="entry name" value="S1_DHX8_helicase"/>
    <property type="match status" value="1"/>
</dbReference>
<keyword evidence="7" id="KW-0508">mRNA splicing</keyword>
<dbReference type="GO" id="GO:0071013">
    <property type="term" value="C:catalytic step 2 spliceosome"/>
    <property type="evidence" value="ECO:0007669"/>
    <property type="project" value="TreeGrafter"/>
</dbReference>
<dbReference type="OrthoDB" id="10253254at2759"/>
<evidence type="ECO:0000313" key="13">
    <source>
        <dbReference type="Proteomes" id="UP001140094"/>
    </source>
</evidence>
<keyword evidence="6" id="KW-0067">ATP-binding</keyword>
<dbReference type="PANTHER" id="PTHR18934:SF85">
    <property type="entry name" value="ATP-DEPENDENT RNA HELICASE DHX8"/>
    <property type="match status" value="1"/>
</dbReference>
<comment type="catalytic activity">
    <reaction evidence="8">
        <text>ATP + H2O = ADP + phosphate + H(+)</text>
        <dbReference type="Rhea" id="RHEA:13065"/>
        <dbReference type="ChEBI" id="CHEBI:15377"/>
        <dbReference type="ChEBI" id="CHEBI:15378"/>
        <dbReference type="ChEBI" id="CHEBI:30616"/>
        <dbReference type="ChEBI" id="CHEBI:43474"/>
        <dbReference type="ChEBI" id="CHEBI:456216"/>
        <dbReference type="EC" id="3.6.4.13"/>
    </reaction>
</comment>
<dbReference type="SUPFAM" id="SSF50249">
    <property type="entry name" value="Nucleic acid-binding proteins"/>
    <property type="match status" value="1"/>
</dbReference>
<evidence type="ECO:0000256" key="1">
    <source>
        <dbReference type="ARBA" id="ARBA00008792"/>
    </source>
</evidence>
<dbReference type="InterPro" id="IPR055349">
    <property type="entry name" value="GH2_GIPC"/>
</dbReference>
<dbReference type="InterPro" id="IPR011545">
    <property type="entry name" value="DEAD/DEAH_box_helicase_dom"/>
</dbReference>
<dbReference type="InterPro" id="IPR012340">
    <property type="entry name" value="NA-bd_OB-fold"/>
</dbReference>
<feature type="region of interest" description="Disordered" evidence="9">
    <location>
        <begin position="78"/>
        <end position="114"/>
    </location>
</feature>
<feature type="domain" description="Helicase ATP-binding" evidence="11">
    <location>
        <begin position="575"/>
        <end position="723"/>
    </location>
</feature>
<keyword evidence="4 12" id="KW-0378">Hydrolase</keyword>
<organism evidence="12 13">
    <name type="scientific">Coemansia guatemalensis</name>
    <dbReference type="NCBI Taxonomy" id="2761395"/>
    <lineage>
        <taxon>Eukaryota</taxon>
        <taxon>Fungi</taxon>
        <taxon>Fungi incertae sedis</taxon>
        <taxon>Zoopagomycota</taxon>
        <taxon>Kickxellomycotina</taxon>
        <taxon>Kickxellomycetes</taxon>
        <taxon>Kickxellales</taxon>
        <taxon>Kickxellaceae</taxon>
        <taxon>Coemansia</taxon>
    </lineage>
</organism>
<dbReference type="PROSITE" id="PS00690">
    <property type="entry name" value="DEAH_ATP_HELICASE"/>
    <property type="match status" value="1"/>
</dbReference>
<reference evidence="12" key="1">
    <citation type="submission" date="2022-07" db="EMBL/GenBank/DDBJ databases">
        <title>Phylogenomic reconstructions and comparative analyses of Kickxellomycotina fungi.</title>
        <authorList>
            <person name="Reynolds N.K."/>
            <person name="Stajich J.E."/>
            <person name="Barry K."/>
            <person name="Grigoriev I.V."/>
            <person name="Crous P."/>
            <person name="Smith M.E."/>
        </authorList>
    </citation>
    <scope>NUCLEOTIDE SEQUENCE</scope>
    <source>
        <strain evidence="12">NRRL 1565</strain>
    </source>
</reference>
<keyword evidence="5 12" id="KW-0347">Helicase</keyword>
<evidence type="ECO:0000256" key="9">
    <source>
        <dbReference type="SAM" id="MobiDB-lite"/>
    </source>
</evidence>
<evidence type="ECO:0000256" key="8">
    <source>
        <dbReference type="ARBA" id="ARBA00047984"/>
    </source>
</evidence>
<gene>
    <name evidence="12" type="primary">PRP22_1</name>
    <name evidence="12" type="ORF">H4R20_003303</name>
</gene>
<dbReference type="InterPro" id="IPR003029">
    <property type="entry name" value="S1_domain"/>
</dbReference>
<dbReference type="GO" id="GO:0005524">
    <property type="term" value="F:ATP binding"/>
    <property type="evidence" value="ECO:0007669"/>
    <property type="project" value="UniProtKB-KW"/>
</dbReference>
<feature type="region of interest" description="Disordered" evidence="9">
    <location>
        <begin position="133"/>
        <end position="238"/>
    </location>
</feature>
<dbReference type="Pfam" id="PF25082">
    <property type="entry name" value="GIPC1_GH2"/>
    <property type="match status" value="1"/>
</dbReference>
<dbReference type="InterPro" id="IPR002464">
    <property type="entry name" value="DNA/RNA_helicase_DEAH_CS"/>
</dbReference>
<sequence>MSASSELQKLEYLSLVNKVTNELSNHTGISDKDVSEYIIHLHDESKNYADFKRKLDQDECGFSDTFVQTLFRVITTMKPKQENKSKPQEATTSAADKATMFPGLSMSNRRVENHSTEADRLLANDIDRHIGSLVSNARDAERDQKSERRSRHRSRSPSDHRDSVDSRRRLDKRRSRSRGRSRSRERGTEHRRSRWDDPRDRHGHRSEHDRERSNRHEQRGEHHSRGRDRSREERSRELSDAPVIHQIYNGRITNLKDFGAFVALDGIKGRVEGLVHVSAIQRGARVGNPREVLERGQQVKVKVMSIIGSKLSLSMKDVDQASGEDLSPNLRPGVPAEEAETKARAPLRQPSQPISLSGSNAIWVGSRDSPVPTTSTTNGKPGRSSAKRMTSPERWEIKQLIASGVLDRADYPELDDVDEDGMPAFEDDEEELDIELREEEPDFLQGHAIQALQLSPVKVVKAPDGSLNRAALAGAALAKERKELKQQQAEAELDNLPKDLNRPWEDPMPAPGERNFAQDLRGVAAEVANKSRGGDEPEWRRAVQGKAVTYGKITDLSIQDQRRSLPVYKLRDLFIEAVDAHQFLVVVGDTGSGKTTQLTQYLHEEGFTRNGRIGCTQPRRVAATSVAKRVAEEVGCRLGTTVGYTIRYEDCTSPETKIKYCTEGMLIREILMDSDLRRYSVIMLDEAHERGLNTDVLFGLMKEICLRRPDLKVIVTSATLDAE</sequence>
<evidence type="ECO:0000256" key="3">
    <source>
        <dbReference type="ARBA" id="ARBA00022741"/>
    </source>
</evidence>
<comment type="caution">
    <text evidence="12">The sequence shown here is derived from an EMBL/GenBank/DDBJ whole genome shotgun (WGS) entry which is preliminary data.</text>
</comment>
<dbReference type="FunFam" id="3.40.50.300:FF:000578">
    <property type="entry name" value="probable ATP-dependent RNA helicase DHX35"/>
    <property type="match status" value="1"/>
</dbReference>
<feature type="region of interest" description="Disordered" evidence="9">
    <location>
        <begin position="318"/>
        <end position="390"/>
    </location>
</feature>
<evidence type="ECO:0000256" key="6">
    <source>
        <dbReference type="ARBA" id="ARBA00022840"/>
    </source>
</evidence>
<comment type="similarity">
    <text evidence="1">Belongs to the DEAD box helicase family. DEAH subfamily.</text>
</comment>
<dbReference type="Proteomes" id="UP001140094">
    <property type="component" value="Unassembled WGS sequence"/>
</dbReference>
<proteinExistence type="inferred from homology"/>
<dbReference type="InterPro" id="IPR014001">
    <property type="entry name" value="Helicase_ATP-bd"/>
</dbReference>
<accession>A0A9W8HTK8</accession>
<evidence type="ECO:0000259" key="10">
    <source>
        <dbReference type="PROSITE" id="PS50126"/>
    </source>
</evidence>
<keyword evidence="13" id="KW-1185">Reference proteome</keyword>
<feature type="domain" description="S1 motif" evidence="10">
    <location>
        <begin position="245"/>
        <end position="316"/>
    </location>
</feature>
<name>A0A9W8HTK8_9FUNG</name>
<dbReference type="EMBL" id="JANBUO010000670">
    <property type="protein sequence ID" value="KAJ2802382.1"/>
    <property type="molecule type" value="Genomic_DNA"/>
</dbReference>
<dbReference type="GO" id="GO:0016787">
    <property type="term" value="F:hydrolase activity"/>
    <property type="evidence" value="ECO:0007669"/>
    <property type="project" value="UniProtKB-KW"/>
</dbReference>
<dbReference type="InterPro" id="IPR049621">
    <property type="entry name" value="S1_DHX8_helicase"/>
</dbReference>
<dbReference type="SUPFAM" id="SSF52540">
    <property type="entry name" value="P-loop containing nucleoside triphosphate hydrolases"/>
    <property type="match status" value="1"/>
</dbReference>
<evidence type="ECO:0000256" key="2">
    <source>
        <dbReference type="ARBA" id="ARBA00012552"/>
    </source>
</evidence>
<keyword evidence="7" id="KW-0507">mRNA processing</keyword>
<dbReference type="SMART" id="SM00487">
    <property type="entry name" value="DEXDc"/>
    <property type="match status" value="1"/>
</dbReference>
<dbReference type="FunFam" id="2.40.50.140:FF:000061">
    <property type="entry name" value="ATP-dependent RNA helicase DHX8"/>
    <property type="match status" value="1"/>
</dbReference>
<dbReference type="InterPro" id="IPR027417">
    <property type="entry name" value="P-loop_NTPase"/>
</dbReference>
<evidence type="ECO:0000313" key="12">
    <source>
        <dbReference type="EMBL" id="KAJ2802382.1"/>
    </source>
</evidence>
<dbReference type="AlphaFoldDB" id="A0A9W8HTK8"/>